<dbReference type="Pfam" id="PF07963">
    <property type="entry name" value="N_methyl"/>
    <property type="match status" value="1"/>
</dbReference>
<evidence type="ECO:0000256" key="1">
    <source>
        <dbReference type="SAM" id="Phobius"/>
    </source>
</evidence>
<organism evidence="2">
    <name type="scientific">uncultured Phycisphaerae bacterium</name>
    <dbReference type="NCBI Taxonomy" id="904963"/>
    <lineage>
        <taxon>Bacteria</taxon>
        <taxon>Pseudomonadati</taxon>
        <taxon>Planctomycetota</taxon>
        <taxon>Phycisphaerae</taxon>
        <taxon>environmental samples</taxon>
    </lineage>
</organism>
<proteinExistence type="predicted"/>
<evidence type="ECO:0008006" key="3">
    <source>
        <dbReference type="Google" id="ProtNLM"/>
    </source>
</evidence>
<name>A0A6J4QHZ6_9BACT</name>
<dbReference type="InterPro" id="IPR012902">
    <property type="entry name" value="N_methyl_site"/>
</dbReference>
<dbReference type="NCBIfam" id="TIGR02532">
    <property type="entry name" value="IV_pilin_GFxxxE"/>
    <property type="match status" value="1"/>
</dbReference>
<feature type="transmembrane region" description="Helical" evidence="1">
    <location>
        <begin position="21"/>
        <end position="43"/>
    </location>
</feature>
<accession>A0A6J4QHZ6</accession>
<evidence type="ECO:0000313" key="2">
    <source>
        <dbReference type="EMBL" id="CAA9445280.1"/>
    </source>
</evidence>
<dbReference type="AlphaFoldDB" id="A0A6J4QHZ6"/>
<keyword evidence="1" id="KW-0812">Transmembrane</keyword>
<protein>
    <recommendedName>
        <fullName evidence="3">Type II secretion system protein GspI C-terminal domain-containing protein</fullName>
    </recommendedName>
</protein>
<keyword evidence="1" id="KW-1133">Transmembrane helix</keyword>
<keyword evidence="1" id="KW-0472">Membrane</keyword>
<dbReference type="EMBL" id="CADCUQ010001054">
    <property type="protein sequence ID" value="CAA9445280.1"/>
    <property type="molecule type" value="Genomic_DNA"/>
</dbReference>
<gene>
    <name evidence="2" type="ORF">AVDCRST_MAG64-4483</name>
</gene>
<reference evidence="2" key="1">
    <citation type="submission" date="2020-02" db="EMBL/GenBank/DDBJ databases">
        <authorList>
            <person name="Meier V. D."/>
        </authorList>
    </citation>
    <scope>NUCLEOTIDE SEQUENCE</scope>
    <source>
        <strain evidence="2">AVDCRST_MAG64</strain>
    </source>
</reference>
<sequence length="152" mass="16728">MTPIPPSSRRRRTQRRRGYTLIEVAIATVIIGVGFTATLQLLAAGTVANREAAELTTAIHLAGNIHEASLRRSYTTMFGLETSHNPPVDANLRTMTGMAGWQQVVDVTYVDRNMVTNPVPDTQVEPTARVTVTVNRNGNFVYRTSWITTASE</sequence>